<dbReference type="InterPro" id="IPR003690">
    <property type="entry name" value="MTERF"/>
</dbReference>
<evidence type="ECO:0000313" key="4">
    <source>
        <dbReference type="Proteomes" id="UP001152799"/>
    </source>
</evidence>
<dbReference type="EMBL" id="OU892285">
    <property type="protein sequence ID" value="CAH1135332.1"/>
    <property type="molecule type" value="Genomic_DNA"/>
</dbReference>
<dbReference type="AlphaFoldDB" id="A0A9P0DK23"/>
<dbReference type="GO" id="GO:0005739">
    <property type="term" value="C:mitochondrion"/>
    <property type="evidence" value="ECO:0007669"/>
    <property type="project" value="TreeGrafter"/>
</dbReference>
<evidence type="ECO:0008006" key="5">
    <source>
        <dbReference type="Google" id="ProtNLM"/>
    </source>
</evidence>
<comment type="similarity">
    <text evidence="1">Belongs to the mTERF family.</text>
</comment>
<name>A0A9P0DK23_9CUCU</name>
<protein>
    <recommendedName>
        <fullName evidence="5">Transcription termination factor 3, mitochondrial</fullName>
    </recommendedName>
</protein>
<sequence length="379" mass="44450">MPVKIQNISILNKFTNSLKYFSKMFKCFHLKVLSARNTSSSRRCLSVFSQLLMQSSEIELVEKNSKQIEESLIKSLNSTTKKSLLEPLSDSEDISHISTYLKPTYPNFAAYANNSEVLQELIKLDVNLHYIEKKLTEAVPFILKLNFEDIKDHILFLNQLGMKFEDIGQLITKNPFIFKEKLEDLDVRINYLKFKKFDEIMILRIISKNPFWLSYSTQDIDKKLGFFQMNFKLAGHEVRLVATKKPQLITHEQEKVKLNMFVIRDEMGFTIEDMKEMILKTPKLFMSGQQRMLKCFEYLHNEMGISHLQILEEPQILTCRENRLKARHQFLKKLGRDQFDNKKPNFVNLLEMVKNTDGIFAVQVAKSSAEEFNLFLKSM</sequence>
<evidence type="ECO:0000256" key="1">
    <source>
        <dbReference type="ARBA" id="ARBA00007692"/>
    </source>
</evidence>
<proteinExistence type="inferred from homology"/>
<evidence type="ECO:0000313" key="3">
    <source>
        <dbReference type="EMBL" id="CAH1135332.1"/>
    </source>
</evidence>
<dbReference type="GO" id="GO:0006390">
    <property type="term" value="P:mitochondrial transcription"/>
    <property type="evidence" value="ECO:0007669"/>
    <property type="project" value="TreeGrafter"/>
</dbReference>
<gene>
    <name evidence="3" type="ORF">CEUTPL_LOCUS13699</name>
</gene>
<keyword evidence="4" id="KW-1185">Reference proteome</keyword>
<reference evidence="3" key="1">
    <citation type="submission" date="2022-01" db="EMBL/GenBank/DDBJ databases">
        <authorList>
            <person name="King R."/>
        </authorList>
    </citation>
    <scope>NUCLEOTIDE SEQUENCE</scope>
</reference>
<dbReference type="GO" id="GO:0003676">
    <property type="term" value="F:nucleic acid binding"/>
    <property type="evidence" value="ECO:0007669"/>
    <property type="project" value="InterPro"/>
</dbReference>
<dbReference type="Proteomes" id="UP001152799">
    <property type="component" value="Chromosome 9"/>
</dbReference>
<dbReference type="PANTHER" id="PTHR13068:SF112">
    <property type="entry name" value="TRANSCRIPTION TERMINATION FACTOR 3, MITOCHONDRIAL"/>
    <property type="match status" value="1"/>
</dbReference>
<dbReference type="Gene3D" id="1.25.70.10">
    <property type="entry name" value="Transcription termination factor 3, mitochondrial"/>
    <property type="match status" value="1"/>
</dbReference>
<accession>A0A9P0DK23</accession>
<evidence type="ECO:0000256" key="2">
    <source>
        <dbReference type="ARBA" id="ARBA00022946"/>
    </source>
</evidence>
<keyword evidence="2" id="KW-0809">Transit peptide</keyword>
<dbReference type="SMART" id="SM00733">
    <property type="entry name" value="Mterf"/>
    <property type="match status" value="6"/>
</dbReference>
<dbReference type="Pfam" id="PF02536">
    <property type="entry name" value="mTERF"/>
    <property type="match status" value="1"/>
</dbReference>
<dbReference type="GO" id="GO:0061668">
    <property type="term" value="P:mitochondrial ribosome assembly"/>
    <property type="evidence" value="ECO:0007669"/>
    <property type="project" value="TreeGrafter"/>
</dbReference>
<dbReference type="InterPro" id="IPR038538">
    <property type="entry name" value="MTERF_sf"/>
</dbReference>
<dbReference type="OrthoDB" id="637682at2759"/>
<dbReference type="PANTHER" id="PTHR13068">
    <property type="entry name" value="CGI-12 PROTEIN-RELATED"/>
    <property type="match status" value="1"/>
</dbReference>
<organism evidence="3 4">
    <name type="scientific">Ceutorhynchus assimilis</name>
    <name type="common">cabbage seed weevil</name>
    <dbReference type="NCBI Taxonomy" id="467358"/>
    <lineage>
        <taxon>Eukaryota</taxon>
        <taxon>Metazoa</taxon>
        <taxon>Ecdysozoa</taxon>
        <taxon>Arthropoda</taxon>
        <taxon>Hexapoda</taxon>
        <taxon>Insecta</taxon>
        <taxon>Pterygota</taxon>
        <taxon>Neoptera</taxon>
        <taxon>Endopterygota</taxon>
        <taxon>Coleoptera</taxon>
        <taxon>Polyphaga</taxon>
        <taxon>Cucujiformia</taxon>
        <taxon>Curculionidae</taxon>
        <taxon>Ceutorhynchinae</taxon>
        <taxon>Ceutorhynchus</taxon>
    </lineage>
</organism>